<sequence>MVVRLAPALYGLMALDAFVHATVHVFMLTGRSVLVSMRWNW</sequence>
<name>A0A0A9FNC4_ARUDO</name>
<keyword evidence="1" id="KW-1133">Transmembrane helix</keyword>
<proteinExistence type="predicted"/>
<accession>A0A0A9FNC4</accession>
<protein>
    <submittedName>
        <fullName evidence="2">Uncharacterized protein</fullName>
    </submittedName>
</protein>
<dbReference type="AlphaFoldDB" id="A0A0A9FNC4"/>
<feature type="transmembrane region" description="Helical" evidence="1">
    <location>
        <begin position="6"/>
        <end position="28"/>
    </location>
</feature>
<evidence type="ECO:0000313" key="2">
    <source>
        <dbReference type="EMBL" id="JAE11786.1"/>
    </source>
</evidence>
<dbReference type="EMBL" id="GBRH01186110">
    <property type="protein sequence ID" value="JAE11786.1"/>
    <property type="molecule type" value="Transcribed_RNA"/>
</dbReference>
<keyword evidence="1" id="KW-0472">Membrane</keyword>
<organism evidence="2">
    <name type="scientific">Arundo donax</name>
    <name type="common">Giant reed</name>
    <name type="synonym">Donax arundinaceus</name>
    <dbReference type="NCBI Taxonomy" id="35708"/>
    <lineage>
        <taxon>Eukaryota</taxon>
        <taxon>Viridiplantae</taxon>
        <taxon>Streptophyta</taxon>
        <taxon>Embryophyta</taxon>
        <taxon>Tracheophyta</taxon>
        <taxon>Spermatophyta</taxon>
        <taxon>Magnoliopsida</taxon>
        <taxon>Liliopsida</taxon>
        <taxon>Poales</taxon>
        <taxon>Poaceae</taxon>
        <taxon>PACMAD clade</taxon>
        <taxon>Arundinoideae</taxon>
        <taxon>Arundineae</taxon>
        <taxon>Arundo</taxon>
    </lineage>
</organism>
<evidence type="ECO:0000256" key="1">
    <source>
        <dbReference type="SAM" id="Phobius"/>
    </source>
</evidence>
<keyword evidence="1" id="KW-0812">Transmembrane</keyword>
<reference evidence="2" key="2">
    <citation type="journal article" date="2015" name="Data Brief">
        <title>Shoot transcriptome of the giant reed, Arundo donax.</title>
        <authorList>
            <person name="Barrero R.A."/>
            <person name="Guerrero F.D."/>
            <person name="Moolhuijzen P."/>
            <person name="Goolsby J.A."/>
            <person name="Tidwell J."/>
            <person name="Bellgard S.E."/>
            <person name="Bellgard M.I."/>
        </authorList>
    </citation>
    <scope>NUCLEOTIDE SEQUENCE</scope>
    <source>
        <tissue evidence="2">Shoot tissue taken approximately 20 cm above the soil surface</tissue>
    </source>
</reference>
<reference evidence="2" key="1">
    <citation type="submission" date="2014-09" db="EMBL/GenBank/DDBJ databases">
        <authorList>
            <person name="Magalhaes I.L.F."/>
            <person name="Oliveira U."/>
            <person name="Santos F.R."/>
            <person name="Vidigal T.H.D.A."/>
            <person name="Brescovit A.D."/>
            <person name="Santos A.J."/>
        </authorList>
    </citation>
    <scope>NUCLEOTIDE SEQUENCE</scope>
    <source>
        <tissue evidence="2">Shoot tissue taken approximately 20 cm above the soil surface</tissue>
    </source>
</reference>